<name>A0A1B4FBM3_9BURK</name>
<evidence type="ECO:0000256" key="2">
    <source>
        <dbReference type="ARBA" id="ARBA00022795"/>
    </source>
</evidence>
<dbReference type="GO" id="GO:0045893">
    <property type="term" value="P:positive regulation of DNA-templated transcription"/>
    <property type="evidence" value="ECO:0007669"/>
    <property type="project" value="InterPro"/>
</dbReference>
<dbReference type="InterPro" id="IPR023559">
    <property type="entry name" value="Flagellar_FlhD"/>
</dbReference>
<keyword evidence="4" id="KW-0238">DNA-binding</keyword>
<dbReference type="AlphaFoldDB" id="A0A1B4FBM3"/>
<gene>
    <name evidence="9" type="ORF">WS70_03855</name>
</gene>
<evidence type="ECO:0000313" key="9">
    <source>
        <dbReference type="EMBL" id="AOJ01068.1"/>
    </source>
</evidence>
<evidence type="ECO:0000256" key="3">
    <source>
        <dbReference type="ARBA" id="ARBA00023015"/>
    </source>
</evidence>
<keyword evidence="10" id="KW-1185">Reference proteome</keyword>
<keyword evidence="2" id="KW-1005">Bacterial flagellum biogenesis</keyword>
<dbReference type="GO" id="GO:0003677">
    <property type="term" value="F:DNA binding"/>
    <property type="evidence" value="ECO:0007669"/>
    <property type="project" value="UniProtKB-KW"/>
</dbReference>
<evidence type="ECO:0000256" key="7">
    <source>
        <dbReference type="ARBA" id="ARBA00023163"/>
    </source>
</evidence>
<evidence type="ECO:0000313" key="10">
    <source>
        <dbReference type="Proteomes" id="UP000062519"/>
    </source>
</evidence>
<evidence type="ECO:0000256" key="6">
    <source>
        <dbReference type="ARBA" id="ARBA00023159"/>
    </source>
</evidence>
<dbReference type="GO" id="GO:0044780">
    <property type="term" value="P:bacterial-type flagellum assembly"/>
    <property type="evidence" value="ECO:0007669"/>
    <property type="project" value="InterPro"/>
</dbReference>
<reference evidence="9 10" key="1">
    <citation type="submission" date="2015-12" db="EMBL/GenBank/DDBJ databases">
        <title>Diversity of Burkholderia near neighbor genomes.</title>
        <authorList>
            <person name="Sahl J."/>
            <person name="Wagner D."/>
            <person name="Keim P."/>
        </authorList>
    </citation>
    <scope>NUCLEOTIDE SEQUENCE [LARGE SCALE GENOMIC DNA]</scope>
    <source>
        <strain evidence="9 10">BDU6</strain>
    </source>
</reference>
<keyword evidence="6" id="KW-0010">Activator</keyword>
<organism evidence="9 10">
    <name type="scientific">Burkholderia mayonis</name>
    <dbReference type="NCBI Taxonomy" id="1385591"/>
    <lineage>
        <taxon>Bacteria</taxon>
        <taxon>Pseudomonadati</taxon>
        <taxon>Pseudomonadota</taxon>
        <taxon>Betaproteobacteria</taxon>
        <taxon>Burkholderiales</taxon>
        <taxon>Burkholderiaceae</taxon>
        <taxon>Burkholderia</taxon>
        <taxon>pseudomallei group</taxon>
    </lineage>
</organism>
<evidence type="ECO:0000256" key="4">
    <source>
        <dbReference type="ARBA" id="ARBA00023125"/>
    </source>
</evidence>
<keyword evidence="1" id="KW-0963">Cytoplasm</keyword>
<accession>A0A1B4FBM3</accession>
<keyword evidence="3" id="KW-0805">Transcription regulation</keyword>
<evidence type="ECO:0000256" key="5">
    <source>
        <dbReference type="ARBA" id="ARBA00023157"/>
    </source>
</evidence>
<dbReference type="RefSeq" id="WP_059470884.1">
    <property type="nucleotide sequence ID" value="NZ_CP013386.1"/>
</dbReference>
<evidence type="ECO:0000256" key="8">
    <source>
        <dbReference type="ARBA" id="ARBA00025431"/>
    </source>
</evidence>
<dbReference type="KEGG" id="buu:WS70_03855"/>
<protein>
    <submittedName>
        <fullName evidence="9">Transcriptional regulator</fullName>
    </submittedName>
</protein>
<keyword evidence="7" id="KW-0804">Transcription</keyword>
<dbReference type="Pfam" id="PF05247">
    <property type="entry name" value="FlhD"/>
    <property type="match status" value="1"/>
</dbReference>
<keyword evidence="5" id="KW-1015">Disulfide bond</keyword>
<dbReference type="Proteomes" id="UP000062519">
    <property type="component" value="Chromosome 1"/>
</dbReference>
<dbReference type="InterPro" id="IPR036194">
    <property type="entry name" value="FlhD_sf"/>
</dbReference>
<comment type="function">
    <text evidence="8">Functions in complex with FlhC as a master transcriptional regulator that regulates transcription of several flagellar and non-flagellar operons by binding to their promoter region. Activates expression of class 2 flagellar genes, including fliA, which is a flagellum-specific sigma factor that turns on the class 3 genes. Also regulates genes whose products function in a variety of physiological pathways.</text>
</comment>
<sequence>MEGKRDVLEEIAEFNQRYLRLAQRLLNENGERGQSMLGISDELAARLVAMTRAQLEQLAEGGELVCQFRLDAMPGRA</sequence>
<dbReference type="Gene3D" id="1.10.4000.10">
    <property type="entry name" value="Flagellar transcriptional activator FlhD"/>
    <property type="match status" value="1"/>
</dbReference>
<proteinExistence type="predicted"/>
<dbReference type="SUPFAM" id="SSF63592">
    <property type="entry name" value="Flagellar transcriptional activator FlhD"/>
    <property type="match status" value="1"/>
</dbReference>
<evidence type="ECO:0000256" key="1">
    <source>
        <dbReference type="ARBA" id="ARBA00022490"/>
    </source>
</evidence>
<dbReference type="EMBL" id="CP013386">
    <property type="protein sequence ID" value="AOJ01068.1"/>
    <property type="molecule type" value="Genomic_DNA"/>
</dbReference>